<protein>
    <submittedName>
        <fullName evidence="3">Response regulator</fullName>
    </submittedName>
</protein>
<organism evidence="3 4">
    <name type="scientific">Vasconcelosia minhoensis LEGE 07310</name>
    <dbReference type="NCBI Taxonomy" id="915328"/>
    <lineage>
        <taxon>Bacteria</taxon>
        <taxon>Bacillati</taxon>
        <taxon>Cyanobacteriota</taxon>
        <taxon>Cyanophyceae</taxon>
        <taxon>Nodosilineales</taxon>
        <taxon>Cymatolegaceae</taxon>
        <taxon>Vasconcelosia</taxon>
        <taxon>Vasconcelosia minhoensis</taxon>
    </lineage>
</organism>
<proteinExistence type="predicted"/>
<evidence type="ECO:0000256" key="1">
    <source>
        <dbReference type="PROSITE-ProRule" id="PRU00169"/>
    </source>
</evidence>
<sequence>MTNCNGAGLLLVEDDGNDVLLIQRAFRQANLSIPLTMVEDGDEAIAYLTGQGQYADRATYPLPSLILLDLKLPRRSGLEVLEWLRGQTGLRRIPVVVLTASREHADVDRAYEIGANSYLVKPVSFDSLTATISALNQYWLQLNQYPSVQPA</sequence>
<dbReference type="PANTHER" id="PTHR44520">
    <property type="entry name" value="RESPONSE REGULATOR RCP1-RELATED"/>
    <property type="match status" value="1"/>
</dbReference>
<dbReference type="GO" id="GO:0000160">
    <property type="term" value="P:phosphorelay signal transduction system"/>
    <property type="evidence" value="ECO:0007669"/>
    <property type="project" value="InterPro"/>
</dbReference>
<dbReference type="InterPro" id="IPR001789">
    <property type="entry name" value="Sig_transdc_resp-reg_receiver"/>
</dbReference>
<dbReference type="Proteomes" id="UP000636505">
    <property type="component" value="Unassembled WGS sequence"/>
</dbReference>
<dbReference type="PROSITE" id="PS50110">
    <property type="entry name" value="RESPONSE_REGULATORY"/>
    <property type="match status" value="1"/>
</dbReference>
<evidence type="ECO:0000313" key="3">
    <source>
        <dbReference type="EMBL" id="MBE9080397.1"/>
    </source>
</evidence>
<dbReference type="SMART" id="SM00448">
    <property type="entry name" value="REC"/>
    <property type="match status" value="1"/>
</dbReference>
<evidence type="ECO:0000313" key="4">
    <source>
        <dbReference type="Proteomes" id="UP000636505"/>
    </source>
</evidence>
<gene>
    <name evidence="3" type="ORF">IQ241_24430</name>
</gene>
<dbReference type="InterPro" id="IPR052893">
    <property type="entry name" value="TCS_response_regulator"/>
</dbReference>
<dbReference type="Gene3D" id="3.40.50.2300">
    <property type="match status" value="1"/>
</dbReference>
<feature type="domain" description="Response regulatory" evidence="2">
    <location>
        <begin position="8"/>
        <end position="136"/>
    </location>
</feature>
<dbReference type="SUPFAM" id="SSF52172">
    <property type="entry name" value="CheY-like"/>
    <property type="match status" value="1"/>
</dbReference>
<dbReference type="Pfam" id="PF00072">
    <property type="entry name" value="Response_reg"/>
    <property type="match status" value="1"/>
</dbReference>
<accession>A0A8J7B133</accession>
<name>A0A8J7B133_9CYAN</name>
<reference evidence="3" key="1">
    <citation type="submission" date="2020-10" db="EMBL/GenBank/DDBJ databases">
        <authorList>
            <person name="Castelo-Branco R."/>
            <person name="Eusebio N."/>
            <person name="Adriana R."/>
            <person name="Vieira A."/>
            <person name="Brugerolle De Fraissinette N."/>
            <person name="Rezende De Castro R."/>
            <person name="Schneider M.P."/>
            <person name="Vasconcelos V."/>
            <person name="Leao P.N."/>
        </authorList>
    </citation>
    <scope>NUCLEOTIDE SEQUENCE</scope>
    <source>
        <strain evidence="3">LEGE 07310</strain>
    </source>
</reference>
<dbReference type="CDD" id="cd17557">
    <property type="entry name" value="REC_Rcp-like"/>
    <property type="match status" value="1"/>
</dbReference>
<dbReference type="RefSeq" id="WP_193912293.1">
    <property type="nucleotide sequence ID" value="NZ_JADEXG010000110.1"/>
</dbReference>
<keyword evidence="1" id="KW-0597">Phosphoprotein</keyword>
<dbReference type="InterPro" id="IPR011006">
    <property type="entry name" value="CheY-like_superfamily"/>
</dbReference>
<comment type="caution">
    <text evidence="3">The sequence shown here is derived from an EMBL/GenBank/DDBJ whole genome shotgun (WGS) entry which is preliminary data.</text>
</comment>
<dbReference type="AlphaFoldDB" id="A0A8J7B133"/>
<keyword evidence="4" id="KW-1185">Reference proteome</keyword>
<dbReference type="PANTHER" id="PTHR44520:SF1">
    <property type="entry name" value="TWO-COMPONENT SYSTEM REGULATORY PROTEIN"/>
    <property type="match status" value="1"/>
</dbReference>
<dbReference type="EMBL" id="JADEXG010000110">
    <property type="protein sequence ID" value="MBE9080397.1"/>
    <property type="molecule type" value="Genomic_DNA"/>
</dbReference>
<feature type="modified residue" description="4-aspartylphosphate" evidence="1">
    <location>
        <position position="69"/>
    </location>
</feature>
<evidence type="ECO:0000259" key="2">
    <source>
        <dbReference type="PROSITE" id="PS50110"/>
    </source>
</evidence>